<reference evidence="1 2" key="1">
    <citation type="submission" date="2024-02" db="EMBL/GenBank/DDBJ databases">
        <title>Deinococcus xinjiangensis NBRC 107630.</title>
        <authorList>
            <person name="Ichikawa N."/>
            <person name="Katano-Makiyama Y."/>
            <person name="Hidaka K."/>
        </authorList>
    </citation>
    <scope>NUCLEOTIDE SEQUENCE [LARGE SCALE GENOMIC DNA]</scope>
    <source>
        <strain evidence="1 2">NBRC 107630</strain>
    </source>
</reference>
<accession>A0ABP9VCF9</accession>
<dbReference type="GO" id="GO:0016301">
    <property type="term" value="F:kinase activity"/>
    <property type="evidence" value="ECO:0007669"/>
    <property type="project" value="UniProtKB-KW"/>
</dbReference>
<dbReference type="Gene3D" id="3.30.420.40">
    <property type="match status" value="2"/>
</dbReference>
<gene>
    <name evidence="1" type="primary">nanK_1</name>
    <name evidence="1" type="ORF">Dxin01_02665</name>
</gene>
<dbReference type="PANTHER" id="PTHR18964:SF169">
    <property type="entry name" value="N-ACETYLMANNOSAMINE KINASE"/>
    <property type="match status" value="1"/>
</dbReference>
<comment type="caution">
    <text evidence="1">The sequence shown here is derived from an EMBL/GenBank/DDBJ whole genome shotgun (WGS) entry which is preliminary data.</text>
</comment>
<dbReference type="Proteomes" id="UP001458946">
    <property type="component" value="Unassembled WGS sequence"/>
</dbReference>
<dbReference type="InterPro" id="IPR000600">
    <property type="entry name" value="ROK"/>
</dbReference>
<proteinExistence type="predicted"/>
<sequence>MNTAAVAVDIGGTSTRVAVVRGTELLERLEMPTEAQRGPEDFISRLLMLLQNLNAPQFPVGVACTGRVHSGLVSAVNTATMPGWVNVSLQTHLSEAMNVPVAVINDAKAAALAEYSACNEAGNFMFITVSTGIGSGLVLNGRLHDTPDGRDVGLGFTHGLNSEFLEYGSSGRGLEKVALSGGYASVAALFDVAEAGESKAEQHLTPPLTALAKRIADADKLLGLQTLCVGGSVGLRAFTRAFLKENLAGLDVKRARFGSNAGLVGAALHVSRLQGE</sequence>
<keyword evidence="1" id="KW-0418">Kinase</keyword>
<keyword evidence="1" id="KW-0808">Transferase</keyword>
<evidence type="ECO:0000313" key="1">
    <source>
        <dbReference type="EMBL" id="GAA5502918.1"/>
    </source>
</evidence>
<dbReference type="InterPro" id="IPR043129">
    <property type="entry name" value="ATPase_NBD"/>
</dbReference>
<dbReference type="SUPFAM" id="SSF53067">
    <property type="entry name" value="Actin-like ATPase domain"/>
    <property type="match status" value="1"/>
</dbReference>
<keyword evidence="2" id="KW-1185">Reference proteome</keyword>
<dbReference type="PANTHER" id="PTHR18964">
    <property type="entry name" value="ROK (REPRESSOR, ORF, KINASE) FAMILY"/>
    <property type="match status" value="1"/>
</dbReference>
<protein>
    <submittedName>
        <fullName evidence="1">N-acetylmannosamine kinase</fullName>
    </submittedName>
</protein>
<name>A0ABP9VCF9_9DEIO</name>
<dbReference type="RefSeq" id="WP_353542890.1">
    <property type="nucleotide sequence ID" value="NZ_BAABRN010000033.1"/>
</dbReference>
<organism evidence="1 2">
    <name type="scientific">Deinococcus xinjiangensis</name>
    <dbReference type="NCBI Taxonomy" id="457454"/>
    <lineage>
        <taxon>Bacteria</taxon>
        <taxon>Thermotogati</taxon>
        <taxon>Deinococcota</taxon>
        <taxon>Deinococci</taxon>
        <taxon>Deinococcales</taxon>
        <taxon>Deinococcaceae</taxon>
        <taxon>Deinococcus</taxon>
    </lineage>
</organism>
<dbReference type="Pfam" id="PF00480">
    <property type="entry name" value="ROK"/>
    <property type="match status" value="1"/>
</dbReference>
<evidence type="ECO:0000313" key="2">
    <source>
        <dbReference type="Proteomes" id="UP001458946"/>
    </source>
</evidence>
<dbReference type="EMBL" id="BAABRN010000033">
    <property type="protein sequence ID" value="GAA5502918.1"/>
    <property type="molecule type" value="Genomic_DNA"/>
</dbReference>